<evidence type="ECO:0000313" key="7">
    <source>
        <dbReference type="EMBL" id="SEI95090.1"/>
    </source>
</evidence>
<dbReference type="CDD" id="cd13659">
    <property type="entry name" value="PBP2_PotF"/>
    <property type="match status" value="1"/>
</dbReference>
<evidence type="ECO:0000256" key="5">
    <source>
        <dbReference type="PIRNR" id="PIRNR019574"/>
    </source>
</evidence>
<dbReference type="RefSeq" id="WP_170849338.1">
    <property type="nucleotide sequence ID" value="NZ_FNYQ01000033.1"/>
</dbReference>
<dbReference type="PANTHER" id="PTHR30222:SF12">
    <property type="entry name" value="NORSPERMIDINE SENSOR"/>
    <property type="match status" value="1"/>
</dbReference>
<dbReference type="PRINTS" id="PR00909">
    <property type="entry name" value="SPERMDNBNDNG"/>
</dbReference>
<dbReference type="PANTHER" id="PTHR30222">
    <property type="entry name" value="SPERMIDINE/PUTRESCINE-BINDING PERIPLASMIC PROTEIN"/>
    <property type="match status" value="1"/>
</dbReference>
<feature type="signal peptide" evidence="6">
    <location>
        <begin position="1"/>
        <end position="17"/>
    </location>
</feature>
<dbReference type="PIRSF" id="PIRSF019574">
    <property type="entry name" value="Periplasmic_polyamine_BP"/>
    <property type="match status" value="1"/>
</dbReference>
<comment type="function">
    <text evidence="5">Required for the activity of the bacterial periplasmic transport system of putrescine.</text>
</comment>
<evidence type="ECO:0000256" key="4">
    <source>
        <dbReference type="ARBA" id="ARBA00022764"/>
    </source>
</evidence>
<dbReference type="Gene3D" id="3.40.190.10">
    <property type="entry name" value="Periplasmic binding protein-like II"/>
    <property type="match status" value="2"/>
</dbReference>
<dbReference type="AlphaFoldDB" id="A0A1H6V378"/>
<evidence type="ECO:0000256" key="2">
    <source>
        <dbReference type="ARBA" id="ARBA00022448"/>
    </source>
</evidence>
<dbReference type="Pfam" id="PF13416">
    <property type="entry name" value="SBP_bac_8"/>
    <property type="match status" value="1"/>
</dbReference>
<dbReference type="Proteomes" id="UP000199250">
    <property type="component" value="Unassembled WGS sequence"/>
</dbReference>
<organism evidence="7 8">
    <name type="scientific">Azotobacter beijerinckii</name>
    <dbReference type="NCBI Taxonomy" id="170623"/>
    <lineage>
        <taxon>Bacteria</taxon>
        <taxon>Pseudomonadati</taxon>
        <taxon>Pseudomonadota</taxon>
        <taxon>Gammaproteobacteria</taxon>
        <taxon>Pseudomonadales</taxon>
        <taxon>Pseudomonadaceae</taxon>
        <taxon>Azotobacter</taxon>
    </lineage>
</organism>
<evidence type="ECO:0000256" key="3">
    <source>
        <dbReference type="ARBA" id="ARBA00022729"/>
    </source>
</evidence>
<keyword evidence="3 6" id="KW-0732">Signal</keyword>
<evidence type="ECO:0000256" key="1">
    <source>
        <dbReference type="ARBA" id="ARBA00004418"/>
    </source>
</evidence>
<keyword evidence="2 5" id="KW-0813">Transport</keyword>
<dbReference type="SUPFAM" id="SSF53850">
    <property type="entry name" value="Periplasmic binding protein-like II"/>
    <property type="match status" value="1"/>
</dbReference>
<dbReference type="GO" id="GO:0019808">
    <property type="term" value="F:polyamine binding"/>
    <property type="evidence" value="ECO:0007669"/>
    <property type="project" value="InterPro"/>
</dbReference>
<dbReference type="InterPro" id="IPR006059">
    <property type="entry name" value="SBP"/>
</dbReference>
<dbReference type="GO" id="GO:0015846">
    <property type="term" value="P:polyamine transport"/>
    <property type="evidence" value="ECO:0007669"/>
    <property type="project" value="InterPro"/>
</dbReference>
<protein>
    <recommendedName>
        <fullName evidence="5">Putrescine-binding periplasmic protein</fullName>
    </recommendedName>
</protein>
<name>A0A1H6V378_9GAMM</name>
<comment type="subcellular location">
    <subcellularLocation>
        <location evidence="1 5">Periplasm</location>
    </subcellularLocation>
</comment>
<dbReference type="EMBL" id="FNYQ01000033">
    <property type="protein sequence ID" value="SEI95090.1"/>
    <property type="molecule type" value="Genomic_DNA"/>
</dbReference>
<evidence type="ECO:0000313" key="8">
    <source>
        <dbReference type="Proteomes" id="UP000199250"/>
    </source>
</evidence>
<gene>
    <name evidence="7" type="ORF">SAMN04244572_02214</name>
</gene>
<dbReference type="PROSITE" id="PS51257">
    <property type="entry name" value="PROKAR_LIPOPROTEIN"/>
    <property type="match status" value="1"/>
</dbReference>
<comment type="similarity">
    <text evidence="5">Belongs to the bacterial solute-binding protein PotD/PotF family.</text>
</comment>
<evidence type="ECO:0000256" key="6">
    <source>
        <dbReference type="SAM" id="SignalP"/>
    </source>
</evidence>
<feature type="chain" id="PRO_5011559252" description="Putrescine-binding periplasmic protein" evidence="6">
    <location>
        <begin position="18"/>
        <end position="385"/>
    </location>
</feature>
<dbReference type="GO" id="GO:0042597">
    <property type="term" value="C:periplasmic space"/>
    <property type="evidence" value="ECO:0007669"/>
    <property type="project" value="UniProtKB-SubCell"/>
</dbReference>
<proteinExistence type="inferred from homology"/>
<reference evidence="7 8" key="1">
    <citation type="submission" date="2016-10" db="EMBL/GenBank/DDBJ databases">
        <authorList>
            <person name="de Groot N.N."/>
        </authorList>
    </citation>
    <scope>NUCLEOTIDE SEQUENCE [LARGE SCALE GENOMIC DNA]</scope>
    <source>
        <strain evidence="7 8">DSM 373</strain>
    </source>
</reference>
<accession>A0A1H6V378</accession>
<dbReference type="InterPro" id="IPR001188">
    <property type="entry name" value="Sperm_putr-bd"/>
</dbReference>
<sequence>MKHFGKTLLALSLGMLAACDKPAENAGKKEETSSAAAPAASAPAARTLHVYNWSDYIGENTLANFSAESAIQVVYDVFDSNEVLEAKLLAGSSGYDVVVPSNPYLAKQIKAGVFQKLDKSKLPNWANLDKDLLKALELSDPGNQYAVPYMWGTVGIGYNVDKVKAVLGDKAPLDSWDLVFKPENLAKLKACGVSFLDSPTEMLPAALHYLGYAPDSSKPEELKKAEELFLKIRPSVAYFHSSKYISDLANGDTCVAVGYSGDIYQAKARAEEVGNGLKIAYSIPKEGAGSFFDVLAIPADAKNVAEAHAFINFLMKPPVIAEITNEVHFPNGNAAATPLVDEAIRTDPGIYPSQAILKKLYTFPDLAPDVQRTMTRSWTRIKSGT</sequence>
<keyword evidence="4 5" id="KW-0574">Periplasm</keyword>